<dbReference type="Gene3D" id="3.40.50.800">
    <property type="entry name" value="Anticodon-binding domain"/>
    <property type="match status" value="1"/>
</dbReference>
<dbReference type="InterPro" id="IPR036282">
    <property type="entry name" value="Glutathione-S-Trfase_C_sf"/>
</dbReference>
<dbReference type="Pfam" id="PF03129">
    <property type="entry name" value="HGTP_anticodon"/>
    <property type="match status" value="1"/>
</dbReference>
<keyword evidence="1" id="KW-0648">Protein biosynthesis</keyword>
<reference evidence="4 5" key="1">
    <citation type="submission" date="2024-02" db="EMBL/GenBank/DDBJ databases">
        <authorList>
            <person name="Chen Y."/>
            <person name="Shah S."/>
            <person name="Dougan E. K."/>
            <person name="Thang M."/>
            <person name="Chan C."/>
        </authorList>
    </citation>
    <scope>NUCLEOTIDE SEQUENCE [LARGE SCALE GENOMIC DNA]</scope>
</reference>
<organism evidence="4 5">
    <name type="scientific">Durusdinium trenchii</name>
    <dbReference type="NCBI Taxonomy" id="1381693"/>
    <lineage>
        <taxon>Eukaryota</taxon>
        <taxon>Sar</taxon>
        <taxon>Alveolata</taxon>
        <taxon>Dinophyceae</taxon>
        <taxon>Suessiales</taxon>
        <taxon>Symbiodiniaceae</taxon>
        <taxon>Durusdinium</taxon>
    </lineage>
</organism>
<dbReference type="InterPro" id="IPR036621">
    <property type="entry name" value="Anticodon-bd_dom_sf"/>
</dbReference>
<evidence type="ECO:0000259" key="3">
    <source>
        <dbReference type="Pfam" id="PF03129"/>
    </source>
</evidence>
<gene>
    <name evidence="4" type="ORF">CCMP2556_LOCUS8831</name>
</gene>
<evidence type="ECO:0000256" key="1">
    <source>
        <dbReference type="ARBA" id="ARBA00022917"/>
    </source>
</evidence>
<keyword evidence="5" id="KW-1185">Reference proteome</keyword>
<protein>
    <recommendedName>
        <fullName evidence="3">Anticodon-binding domain-containing protein</fullName>
    </recommendedName>
</protein>
<dbReference type="EMBL" id="CAXAMN010004047">
    <property type="protein sequence ID" value="CAK9007416.1"/>
    <property type="molecule type" value="Genomic_DNA"/>
</dbReference>
<accession>A0ABP0IZ71</accession>
<dbReference type="CDD" id="cd00860">
    <property type="entry name" value="ThrRS_anticodon"/>
    <property type="match status" value="1"/>
</dbReference>
<feature type="domain" description="Anticodon-binding" evidence="3">
    <location>
        <begin position="16"/>
        <end position="102"/>
    </location>
</feature>
<dbReference type="PANTHER" id="PTHR11451">
    <property type="entry name" value="THREONINE-TRNA LIGASE"/>
    <property type="match status" value="1"/>
</dbReference>
<dbReference type="SUPFAM" id="SSF47616">
    <property type="entry name" value="GST C-terminal domain-like"/>
    <property type="match status" value="1"/>
</dbReference>
<dbReference type="Proteomes" id="UP001642484">
    <property type="component" value="Unassembled WGS sequence"/>
</dbReference>
<evidence type="ECO:0000256" key="2">
    <source>
        <dbReference type="SAM" id="MobiDB-lite"/>
    </source>
</evidence>
<dbReference type="InterPro" id="IPR047246">
    <property type="entry name" value="ThrRS_anticodon"/>
</dbReference>
<proteinExistence type="predicted"/>
<feature type="region of interest" description="Disordered" evidence="2">
    <location>
        <begin position="132"/>
        <end position="152"/>
    </location>
</feature>
<sequence length="232" mass="26103">MICQAGKWPFWLSPRQVQVVPVGTQFNDYALWVERQLQIHGFHAEAETSGKTLNKKVREAQLAQWNYVAVVGAEEQNGLSVNLRSRESEKPLGVFSMVDFIAKLDSEAMPSSQPLRQFEAFQGRLPAALKKTTLPEPKEPTAKSPAKPTFQKQGSLQLRKAANEKFAALAVDEDVEAFLESHPYVKGFEPSRADAELFQQLSESGAPTTPNLRRWYDHIESFPSSERSQWVS</sequence>
<comment type="caution">
    <text evidence="4">The sequence shown here is derived from an EMBL/GenBank/DDBJ whole genome shotgun (WGS) entry which is preliminary data.</text>
</comment>
<dbReference type="SUPFAM" id="SSF52954">
    <property type="entry name" value="Class II aaRS ABD-related"/>
    <property type="match status" value="1"/>
</dbReference>
<evidence type="ECO:0000313" key="5">
    <source>
        <dbReference type="Proteomes" id="UP001642484"/>
    </source>
</evidence>
<dbReference type="PANTHER" id="PTHR11451:SF44">
    <property type="entry name" value="THREONINE--TRNA LIGASE, CHLOROPLASTIC_MITOCHONDRIAL 2"/>
    <property type="match status" value="1"/>
</dbReference>
<evidence type="ECO:0000313" key="4">
    <source>
        <dbReference type="EMBL" id="CAK9007416.1"/>
    </source>
</evidence>
<name>A0ABP0IZ71_9DINO</name>
<dbReference type="InterPro" id="IPR004154">
    <property type="entry name" value="Anticodon-bd"/>
</dbReference>